<evidence type="ECO:0000256" key="2">
    <source>
        <dbReference type="ARBA" id="ARBA00023002"/>
    </source>
</evidence>
<dbReference type="AlphaFoldDB" id="A0AAN9M829"/>
<dbReference type="GO" id="GO:0030267">
    <property type="term" value="F:glyoxylate reductase (NADPH) activity"/>
    <property type="evidence" value="ECO:0007669"/>
    <property type="project" value="UniProtKB-EC"/>
</dbReference>
<dbReference type="PANTHER" id="PTHR10996:SF179">
    <property type="entry name" value="D-ISOMER SPECIFIC 2-HYDROXYACID DEHYDROGENASE FAMILY PROTEIN-RELATED"/>
    <property type="match status" value="1"/>
</dbReference>
<dbReference type="GO" id="GO:0005829">
    <property type="term" value="C:cytosol"/>
    <property type="evidence" value="ECO:0007669"/>
    <property type="project" value="TreeGrafter"/>
</dbReference>
<evidence type="ECO:0000259" key="7">
    <source>
        <dbReference type="Pfam" id="PF02826"/>
    </source>
</evidence>
<evidence type="ECO:0000256" key="4">
    <source>
        <dbReference type="ARBA" id="ARBA00066661"/>
    </source>
</evidence>
<dbReference type="InterPro" id="IPR006140">
    <property type="entry name" value="D-isomer_DH_NAD-bd"/>
</dbReference>
<dbReference type="CDD" id="cd12156">
    <property type="entry name" value="HPPR"/>
    <property type="match status" value="1"/>
</dbReference>
<name>A0AAN9M829_CANGL</name>
<reference evidence="8 9" key="1">
    <citation type="submission" date="2024-01" db="EMBL/GenBank/DDBJ databases">
        <title>The genomes of 5 underutilized Papilionoideae crops provide insights into root nodulation and disease resistanc.</title>
        <authorList>
            <person name="Jiang F."/>
        </authorList>
    </citation>
    <scope>NUCLEOTIDE SEQUENCE [LARGE SCALE GENOMIC DNA]</scope>
    <source>
        <strain evidence="8">LVBAO_FW01</strain>
        <tissue evidence="8">Leaves</tissue>
    </source>
</reference>
<organism evidence="8 9">
    <name type="scientific">Canavalia gladiata</name>
    <name type="common">Sword bean</name>
    <name type="synonym">Dolichos gladiatus</name>
    <dbReference type="NCBI Taxonomy" id="3824"/>
    <lineage>
        <taxon>Eukaryota</taxon>
        <taxon>Viridiplantae</taxon>
        <taxon>Streptophyta</taxon>
        <taxon>Embryophyta</taxon>
        <taxon>Tracheophyta</taxon>
        <taxon>Spermatophyta</taxon>
        <taxon>Magnoliopsida</taxon>
        <taxon>eudicotyledons</taxon>
        <taxon>Gunneridae</taxon>
        <taxon>Pentapetalae</taxon>
        <taxon>rosids</taxon>
        <taxon>fabids</taxon>
        <taxon>Fabales</taxon>
        <taxon>Fabaceae</taxon>
        <taxon>Papilionoideae</taxon>
        <taxon>50 kb inversion clade</taxon>
        <taxon>NPAAA clade</taxon>
        <taxon>indigoferoid/millettioid clade</taxon>
        <taxon>Phaseoleae</taxon>
        <taxon>Canavalia</taxon>
    </lineage>
</organism>
<dbReference type="GO" id="GO:0051287">
    <property type="term" value="F:NAD binding"/>
    <property type="evidence" value="ECO:0007669"/>
    <property type="project" value="InterPro"/>
</dbReference>
<dbReference type="InterPro" id="IPR006139">
    <property type="entry name" value="D-isomer_2_OHA_DH_cat_dom"/>
</dbReference>
<proteinExistence type="inferred from homology"/>
<comment type="caution">
    <text evidence="8">The sequence shown here is derived from an EMBL/GenBank/DDBJ whole genome shotgun (WGS) entry which is preliminary data.</text>
</comment>
<dbReference type="SUPFAM" id="SSF52283">
    <property type="entry name" value="Formate/glycerate dehydrogenase catalytic domain-like"/>
    <property type="match status" value="1"/>
</dbReference>
<keyword evidence="2 5" id="KW-0560">Oxidoreductase</keyword>
<keyword evidence="1" id="KW-0521">NADP</keyword>
<evidence type="ECO:0000313" key="9">
    <source>
        <dbReference type="Proteomes" id="UP001367508"/>
    </source>
</evidence>
<dbReference type="EC" id="1.1.1.79" evidence="4"/>
<dbReference type="GO" id="GO:0009853">
    <property type="term" value="P:photorespiration"/>
    <property type="evidence" value="ECO:0007669"/>
    <property type="project" value="UniProtKB-ARBA"/>
</dbReference>
<accession>A0AAN9M829</accession>
<dbReference type="InterPro" id="IPR050223">
    <property type="entry name" value="D-isomer_2-hydroxyacid_DH"/>
</dbReference>
<dbReference type="InterPro" id="IPR029752">
    <property type="entry name" value="D-isomer_DH_CS1"/>
</dbReference>
<keyword evidence="9" id="KW-1185">Reference proteome</keyword>
<dbReference type="EMBL" id="JAYMYQ010000002">
    <property type="protein sequence ID" value="KAK7349591.1"/>
    <property type="molecule type" value="Genomic_DNA"/>
</dbReference>
<dbReference type="PANTHER" id="PTHR10996">
    <property type="entry name" value="2-HYDROXYACID DEHYDROGENASE-RELATED"/>
    <property type="match status" value="1"/>
</dbReference>
<sequence>MAEEGQNSNKVQDLPKVLVLGPPTCFATLEPLYSHKFHFLNPKPLDLSLQHFITAHNHHASSITAILCSTSYSISADVLRLLPSLRLVVTASIGTDHIDLNECHRRGIKVAAAGGTFSEDVADMAIALLIDVMTKISAADRLLRTRNRCSGFWDFPLGFKLSGKRIGIVGLGKIGMEVAKRLESFGCIILYHSRHQKAAVSYPFCSTVLELAITCNALVVCCALNEQTKHIINREVLLALGKEGFIVNVGRGGLIDEKQLVKCLMESKIGGAGLDVFENEPHVPEELFTMNNVVLSPHCATFTAESMTNLCELVGGNFEAFFSNKPLISPVSEFG</sequence>
<dbReference type="Proteomes" id="UP001367508">
    <property type="component" value="Unassembled WGS sequence"/>
</dbReference>
<evidence type="ECO:0000313" key="8">
    <source>
        <dbReference type="EMBL" id="KAK7349591.1"/>
    </source>
</evidence>
<feature type="domain" description="D-isomer specific 2-hydroxyacid dehydrogenase catalytic" evidence="6">
    <location>
        <begin position="61"/>
        <end position="331"/>
    </location>
</feature>
<evidence type="ECO:0000259" key="6">
    <source>
        <dbReference type="Pfam" id="PF00389"/>
    </source>
</evidence>
<evidence type="ECO:0000256" key="3">
    <source>
        <dbReference type="ARBA" id="ARBA00023027"/>
    </source>
</evidence>
<feature type="domain" description="D-isomer specific 2-hydroxyacid dehydrogenase NAD-binding" evidence="7">
    <location>
        <begin position="126"/>
        <end position="300"/>
    </location>
</feature>
<gene>
    <name evidence="8" type="ORF">VNO77_07074</name>
</gene>
<protein>
    <recommendedName>
        <fullName evidence="4">glyoxylate reductase (NADP(+))</fullName>
        <ecNumber evidence="4">1.1.1.79</ecNumber>
    </recommendedName>
</protein>
<dbReference type="SUPFAM" id="SSF51735">
    <property type="entry name" value="NAD(P)-binding Rossmann-fold domains"/>
    <property type="match status" value="1"/>
</dbReference>
<dbReference type="Pfam" id="PF02826">
    <property type="entry name" value="2-Hacid_dh_C"/>
    <property type="match status" value="1"/>
</dbReference>
<evidence type="ECO:0000256" key="1">
    <source>
        <dbReference type="ARBA" id="ARBA00022857"/>
    </source>
</evidence>
<dbReference type="Pfam" id="PF00389">
    <property type="entry name" value="2-Hacid_dh"/>
    <property type="match status" value="1"/>
</dbReference>
<dbReference type="InterPro" id="IPR036291">
    <property type="entry name" value="NAD(P)-bd_dom_sf"/>
</dbReference>
<dbReference type="GO" id="GO:0016618">
    <property type="term" value="F:hydroxypyruvate reductase [NAD(P)H] activity"/>
    <property type="evidence" value="ECO:0007669"/>
    <property type="project" value="UniProtKB-ARBA"/>
</dbReference>
<keyword evidence="3" id="KW-0520">NAD</keyword>
<comment type="similarity">
    <text evidence="5">Belongs to the D-isomer specific 2-hydroxyacid dehydrogenase family.</text>
</comment>
<dbReference type="Gene3D" id="3.40.50.720">
    <property type="entry name" value="NAD(P)-binding Rossmann-like Domain"/>
    <property type="match status" value="2"/>
</dbReference>
<dbReference type="PROSITE" id="PS00065">
    <property type="entry name" value="D_2_HYDROXYACID_DH_1"/>
    <property type="match status" value="1"/>
</dbReference>
<evidence type="ECO:0000256" key="5">
    <source>
        <dbReference type="RuleBase" id="RU003719"/>
    </source>
</evidence>
<dbReference type="FunFam" id="3.40.50.720:FF:000213">
    <property type="entry name" value="Putative 2-hydroxyacid dehydrogenase"/>
    <property type="match status" value="1"/>
</dbReference>